<dbReference type="SUPFAM" id="SSF69593">
    <property type="entry name" value="Glycerol-3-phosphate (1)-acyltransferase"/>
    <property type="match status" value="1"/>
</dbReference>
<organism evidence="5 6">
    <name type="scientific">Ferrovibrio xuzhouensis</name>
    <dbReference type="NCBI Taxonomy" id="1576914"/>
    <lineage>
        <taxon>Bacteria</taxon>
        <taxon>Pseudomonadati</taxon>
        <taxon>Pseudomonadota</taxon>
        <taxon>Alphaproteobacteria</taxon>
        <taxon>Rhodospirillales</taxon>
        <taxon>Rhodospirillaceae</taxon>
        <taxon>Ferrovibrio</taxon>
    </lineage>
</organism>
<reference evidence="6" key="1">
    <citation type="journal article" date="2019" name="Int. J. Syst. Evol. Microbiol.">
        <title>The Global Catalogue of Microorganisms (GCM) 10K type strain sequencing project: providing services to taxonomists for standard genome sequencing and annotation.</title>
        <authorList>
            <consortium name="The Broad Institute Genomics Platform"/>
            <consortium name="The Broad Institute Genome Sequencing Center for Infectious Disease"/>
            <person name="Wu L."/>
            <person name="Ma J."/>
        </authorList>
    </citation>
    <scope>NUCLEOTIDE SEQUENCE [LARGE SCALE GENOMIC DNA]</scope>
    <source>
        <strain evidence="6">KCTC 42182</strain>
    </source>
</reference>
<evidence type="ECO:0000313" key="5">
    <source>
        <dbReference type="EMBL" id="MFC3675023.1"/>
    </source>
</evidence>
<evidence type="ECO:0000256" key="3">
    <source>
        <dbReference type="ARBA" id="ARBA00023315"/>
    </source>
</evidence>
<dbReference type="SMART" id="SM00563">
    <property type="entry name" value="PlsC"/>
    <property type="match status" value="1"/>
</dbReference>
<name>A0ABV7VD81_9PROT</name>
<dbReference type="PANTHER" id="PTHR10434">
    <property type="entry name" value="1-ACYL-SN-GLYCEROL-3-PHOSPHATE ACYLTRANSFERASE"/>
    <property type="match status" value="1"/>
</dbReference>
<keyword evidence="2" id="KW-0808">Transferase</keyword>
<evidence type="ECO:0000313" key="6">
    <source>
        <dbReference type="Proteomes" id="UP001595711"/>
    </source>
</evidence>
<comment type="caution">
    <text evidence="5">The sequence shown here is derived from an EMBL/GenBank/DDBJ whole genome shotgun (WGS) entry which is preliminary data.</text>
</comment>
<protein>
    <submittedName>
        <fullName evidence="5">Lysophospholipid acyltransferase family protein</fullName>
    </submittedName>
</protein>
<gene>
    <name evidence="5" type="ORF">ACFOOQ_05690</name>
</gene>
<comment type="pathway">
    <text evidence="1">Lipid metabolism.</text>
</comment>
<dbReference type="EMBL" id="JBHRYJ010000001">
    <property type="protein sequence ID" value="MFC3675023.1"/>
    <property type="molecule type" value="Genomic_DNA"/>
</dbReference>
<dbReference type="GO" id="GO:0016746">
    <property type="term" value="F:acyltransferase activity"/>
    <property type="evidence" value="ECO:0007669"/>
    <property type="project" value="UniProtKB-KW"/>
</dbReference>
<evidence type="ECO:0000256" key="1">
    <source>
        <dbReference type="ARBA" id="ARBA00005189"/>
    </source>
</evidence>
<proteinExistence type="predicted"/>
<dbReference type="Pfam" id="PF01553">
    <property type="entry name" value="Acyltransferase"/>
    <property type="match status" value="1"/>
</dbReference>
<keyword evidence="6" id="KW-1185">Reference proteome</keyword>
<dbReference type="RefSeq" id="WP_379722798.1">
    <property type="nucleotide sequence ID" value="NZ_JBHRYJ010000001.1"/>
</dbReference>
<keyword evidence="3 5" id="KW-0012">Acyltransferase</keyword>
<feature type="domain" description="Phospholipid/glycerol acyltransferase" evidence="4">
    <location>
        <begin position="72"/>
        <end position="186"/>
    </location>
</feature>
<evidence type="ECO:0000259" key="4">
    <source>
        <dbReference type="SMART" id="SM00563"/>
    </source>
</evidence>
<accession>A0ABV7VD81</accession>
<dbReference type="Proteomes" id="UP001595711">
    <property type="component" value="Unassembled WGS sequence"/>
</dbReference>
<dbReference type="PANTHER" id="PTHR10434:SF40">
    <property type="entry name" value="1-ACYL-SN-GLYCEROL-3-PHOSPHATE ACYLTRANSFERASE"/>
    <property type="match status" value="1"/>
</dbReference>
<dbReference type="CDD" id="cd07989">
    <property type="entry name" value="LPLAT_AGPAT-like"/>
    <property type="match status" value="1"/>
</dbReference>
<sequence>MMMLRSLVFQVVFLGFSTLLALYSLIPLMRGDRDQVFAINALWSRCINRLLRWIVGIDFRVEGREHIPDGPVLIAAKHQSLWDTTIIFHLFARPAVVMKQELQRIPIYGWLTRAQGMIAVDRDGGARALKQMLKDARVAVAEGRKLVIFPQGTRTLPGEVLPYQSGVAALYRDLKLPVVPAAVNSGFFWPKYGLRRRPGTIVLRYLPAIPPGLDREEFMHELETRIETATAQLEAETRAKLS</sequence>
<evidence type="ECO:0000256" key="2">
    <source>
        <dbReference type="ARBA" id="ARBA00022679"/>
    </source>
</evidence>
<dbReference type="InterPro" id="IPR002123">
    <property type="entry name" value="Plipid/glycerol_acylTrfase"/>
</dbReference>